<feature type="transmembrane region" description="Helical" evidence="15">
    <location>
        <begin position="140"/>
        <end position="158"/>
    </location>
</feature>
<dbReference type="InterPro" id="IPR033717">
    <property type="entry name" value="UDPK"/>
</dbReference>
<evidence type="ECO:0000256" key="2">
    <source>
        <dbReference type="ARBA" id="ARBA00005967"/>
    </source>
</evidence>
<keyword evidence="7" id="KW-0547">Nucleotide-binding</keyword>
<keyword evidence="13" id="KW-0594">Phospholipid biosynthesis</keyword>
<dbReference type="GO" id="GO:0016301">
    <property type="term" value="F:kinase activity"/>
    <property type="evidence" value="ECO:0007669"/>
    <property type="project" value="UniProtKB-KW"/>
</dbReference>
<accession>A0A382H471</accession>
<evidence type="ECO:0000256" key="15">
    <source>
        <dbReference type="SAM" id="Phobius"/>
    </source>
</evidence>
<reference evidence="16" key="1">
    <citation type="submission" date="2018-05" db="EMBL/GenBank/DDBJ databases">
        <authorList>
            <person name="Lanie J.A."/>
            <person name="Ng W.-L."/>
            <person name="Kazmierczak K.M."/>
            <person name="Andrzejewski T.M."/>
            <person name="Davidsen T.M."/>
            <person name="Wayne K.J."/>
            <person name="Tettelin H."/>
            <person name="Glass J.I."/>
            <person name="Rusch D."/>
            <person name="Podicherti R."/>
            <person name="Tsui H.-C.T."/>
            <person name="Winkler M.E."/>
        </authorList>
    </citation>
    <scope>NUCLEOTIDE SEQUENCE</scope>
</reference>
<dbReference type="InterPro" id="IPR000829">
    <property type="entry name" value="DAGK"/>
</dbReference>
<name>A0A382H471_9ZZZZ</name>
<evidence type="ECO:0000313" key="16">
    <source>
        <dbReference type="EMBL" id="SVB82064.1"/>
    </source>
</evidence>
<dbReference type="CDD" id="cd14265">
    <property type="entry name" value="UDPK_IM_like"/>
    <property type="match status" value="1"/>
</dbReference>
<evidence type="ECO:0000256" key="14">
    <source>
        <dbReference type="ARBA" id="ARBA00023264"/>
    </source>
</evidence>
<sequence>MFEEFSYIGYNALFGLPPLILMWLRKEFFGILVSHLRIILLSSLVLTLYGSLIWPVALHHVAWAYNPDTMTKIMLFDYVYLDDVMWWLIVSLLFSSAVTLGVHYERQGVDIFQRELRGLCQSFVNAVKGFRIIAMERNSTIHVAIAVFVVLEAILFQVSRIEWLLVSIAIALVIALEIVNSAIERIADRIETSVDLDIALIKDASAAGVLVSVLAAAIIGVSIFLTRILAELT</sequence>
<keyword evidence="11" id="KW-0443">Lipid metabolism</keyword>
<dbReference type="AlphaFoldDB" id="A0A382H471"/>
<evidence type="ECO:0000256" key="7">
    <source>
        <dbReference type="ARBA" id="ARBA00022741"/>
    </source>
</evidence>
<feature type="transmembrane region" description="Helical" evidence="15">
    <location>
        <begin position="36"/>
        <end position="57"/>
    </location>
</feature>
<dbReference type="GO" id="GO:0005524">
    <property type="term" value="F:ATP binding"/>
    <property type="evidence" value="ECO:0007669"/>
    <property type="project" value="UniProtKB-KW"/>
</dbReference>
<evidence type="ECO:0000256" key="11">
    <source>
        <dbReference type="ARBA" id="ARBA00023098"/>
    </source>
</evidence>
<keyword evidence="9" id="KW-0067">ATP-binding</keyword>
<dbReference type="Gene3D" id="1.10.287.3610">
    <property type="match status" value="1"/>
</dbReference>
<evidence type="ECO:0000256" key="10">
    <source>
        <dbReference type="ARBA" id="ARBA00022989"/>
    </source>
</evidence>
<keyword evidence="12 15" id="KW-0472">Membrane</keyword>
<keyword evidence="14" id="KW-1208">Phospholipid metabolism</keyword>
<gene>
    <name evidence="16" type="ORF">METZ01_LOCUS234918</name>
</gene>
<evidence type="ECO:0000256" key="9">
    <source>
        <dbReference type="ARBA" id="ARBA00022840"/>
    </source>
</evidence>
<feature type="transmembrane region" description="Helical" evidence="15">
    <location>
        <begin position="164"/>
        <end position="183"/>
    </location>
</feature>
<proteinExistence type="inferred from homology"/>
<evidence type="ECO:0000256" key="3">
    <source>
        <dbReference type="ARBA" id="ARBA00022475"/>
    </source>
</evidence>
<evidence type="ECO:0000256" key="4">
    <source>
        <dbReference type="ARBA" id="ARBA00022516"/>
    </source>
</evidence>
<evidence type="ECO:0000256" key="13">
    <source>
        <dbReference type="ARBA" id="ARBA00023209"/>
    </source>
</evidence>
<keyword evidence="6 15" id="KW-0812">Transmembrane</keyword>
<keyword evidence="10 15" id="KW-1133">Transmembrane helix</keyword>
<evidence type="ECO:0008006" key="17">
    <source>
        <dbReference type="Google" id="ProtNLM"/>
    </source>
</evidence>
<feature type="transmembrane region" description="Helical" evidence="15">
    <location>
        <begin position="6"/>
        <end position="24"/>
    </location>
</feature>
<protein>
    <recommendedName>
        <fullName evidence="17">Diacylglycerol kinase</fullName>
    </recommendedName>
</protein>
<comment type="similarity">
    <text evidence="2">Belongs to the bacterial diacylglycerol kinase family.</text>
</comment>
<evidence type="ECO:0000256" key="12">
    <source>
        <dbReference type="ARBA" id="ARBA00023136"/>
    </source>
</evidence>
<dbReference type="InterPro" id="IPR036945">
    <property type="entry name" value="DAGK_sf"/>
</dbReference>
<keyword evidence="8" id="KW-0418">Kinase</keyword>
<dbReference type="GO" id="GO:0008654">
    <property type="term" value="P:phospholipid biosynthetic process"/>
    <property type="evidence" value="ECO:0007669"/>
    <property type="project" value="UniProtKB-KW"/>
</dbReference>
<dbReference type="Pfam" id="PF01219">
    <property type="entry name" value="DAGK_prokar"/>
    <property type="match status" value="1"/>
</dbReference>
<evidence type="ECO:0000256" key="5">
    <source>
        <dbReference type="ARBA" id="ARBA00022679"/>
    </source>
</evidence>
<keyword evidence="4" id="KW-0444">Lipid biosynthesis</keyword>
<feature type="transmembrane region" description="Helical" evidence="15">
    <location>
        <begin position="204"/>
        <end position="230"/>
    </location>
</feature>
<evidence type="ECO:0000256" key="6">
    <source>
        <dbReference type="ARBA" id="ARBA00022692"/>
    </source>
</evidence>
<comment type="subcellular location">
    <subcellularLocation>
        <location evidence="1">Cell membrane</location>
        <topology evidence="1">Multi-pass membrane protein</topology>
    </subcellularLocation>
</comment>
<feature type="transmembrane region" description="Helical" evidence="15">
    <location>
        <begin position="84"/>
        <end position="104"/>
    </location>
</feature>
<dbReference type="PANTHER" id="PTHR34299:SF1">
    <property type="entry name" value="DIACYLGLYCEROL KINASE"/>
    <property type="match status" value="1"/>
</dbReference>
<keyword evidence="3" id="KW-1003">Cell membrane</keyword>
<dbReference type="PANTHER" id="PTHR34299">
    <property type="entry name" value="DIACYLGLYCEROL KINASE"/>
    <property type="match status" value="1"/>
</dbReference>
<evidence type="ECO:0000256" key="1">
    <source>
        <dbReference type="ARBA" id="ARBA00004651"/>
    </source>
</evidence>
<dbReference type="GO" id="GO:0005886">
    <property type="term" value="C:plasma membrane"/>
    <property type="evidence" value="ECO:0007669"/>
    <property type="project" value="UniProtKB-SubCell"/>
</dbReference>
<keyword evidence="5" id="KW-0808">Transferase</keyword>
<dbReference type="EMBL" id="UINC01059071">
    <property type="protein sequence ID" value="SVB82064.1"/>
    <property type="molecule type" value="Genomic_DNA"/>
</dbReference>
<organism evidence="16">
    <name type="scientific">marine metagenome</name>
    <dbReference type="NCBI Taxonomy" id="408172"/>
    <lineage>
        <taxon>unclassified sequences</taxon>
        <taxon>metagenomes</taxon>
        <taxon>ecological metagenomes</taxon>
    </lineage>
</organism>
<evidence type="ECO:0000256" key="8">
    <source>
        <dbReference type="ARBA" id="ARBA00022777"/>
    </source>
</evidence>